<dbReference type="Proteomes" id="UP000249499">
    <property type="component" value="Plasmid unnamed2"/>
</dbReference>
<dbReference type="Pfam" id="PF02782">
    <property type="entry name" value="FGGY_C"/>
    <property type="match status" value="1"/>
</dbReference>
<dbReference type="InterPro" id="IPR043129">
    <property type="entry name" value="ATPase_NBD"/>
</dbReference>
<dbReference type="GO" id="GO:0019321">
    <property type="term" value="P:pentose metabolic process"/>
    <property type="evidence" value="ECO:0007669"/>
    <property type="project" value="TreeGrafter"/>
</dbReference>
<gene>
    <name evidence="6" type="ORF">PR017_25690</name>
</gene>
<dbReference type="RefSeq" id="WP_111221180.1">
    <property type="nucleotide sequence ID" value="NZ_CP117259.1"/>
</dbReference>
<evidence type="ECO:0000313" key="6">
    <source>
        <dbReference type="EMBL" id="WFR99042.1"/>
    </source>
</evidence>
<protein>
    <submittedName>
        <fullName evidence="6">FGGY-family carbohydrate kinase</fullName>
    </submittedName>
</protein>
<reference evidence="7" key="2">
    <citation type="journal article" date="2023" name="MicrobiologyOpen">
        <title>Genomics of the tumorigenes clade of the family Rhizobiaceae and description of Rhizobium rhododendri sp. nov.</title>
        <authorList>
            <person name="Kuzmanovic N."/>
            <person name="diCenzo G.C."/>
            <person name="Bunk B."/>
            <person name="Sproeer C."/>
            <person name="Fruehling A."/>
            <person name="Neumann-Schaal M."/>
            <person name="Overmann J."/>
            <person name="Smalla K."/>
        </authorList>
    </citation>
    <scope>NUCLEOTIDE SEQUENCE [LARGE SCALE GENOMIC DNA]</scope>
    <source>
        <strain evidence="7">1078</strain>
        <plasmid evidence="7">unnamed2</plasmid>
    </source>
</reference>
<keyword evidence="3 6" id="KW-0418">Kinase</keyword>
<sequence length="540" mass="56858">MTGFLIGVDVGTGSARAGVFNREGLLLAHAKRDLVIFRDDSGHVEQSSAQVWQAVCEAVSEAVDLAGVDPTDVAGIGFDATCSLVVDGASGGVGDSAHPERDIIVWMDHRALDQASRINATGHEVLSYVGGKISPEMETPKLLWLREKLPEIYRSAVNFFDLTDFLTWKATGALDRSSCTVTCKWTYLAKENRWDESFFRQIGLEDLVEDGFARIGRSVVHPGTALGQGLTAEAAALMNLRPGIAVAAGLIDAHAGGIGTVAARGGAEDPTLCLGYVFGTSSCTMTTTAEPIFVPGVWGPYYSAMVPGMWLNEGGQSAAGAAIDQLVRMHPASPEATATAAREGKSLPQWLADRALALSTEPSEAVRLADHLHVVPEFLGNRAPFADPQARAVMMGLGMETGSDSLVALYIAGICGLGYGLRQIVDTQAAKGVAIRTISVSGGAGLHPLIRQMLADATGMPIEVTASPEPVLLGSAMLGAVAAGVYPDLKAAMPAMSVIALQCQPATGPIRALHDRRYRAFLDLQAVSRKIRTDAEPLSK</sequence>
<dbReference type="InterPro" id="IPR018484">
    <property type="entry name" value="FGGY_N"/>
</dbReference>
<reference evidence="6 7" key="1">
    <citation type="journal article" date="2018" name="Sci. Rep.">
        <title>Rhizobium tumorigenes sp. nov., a novel plant tumorigenic bacterium isolated from cane gall tumors on thornless blackberry.</title>
        <authorList>
            <person name="Kuzmanovi N."/>
            <person name="Smalla K."/>
            <person name="Gronow S."/>
            <person name="PuBawska J."/>
        </authorList>
    </citation>
    <scope>NUCLEOTIDE SEQUENCE [LARGE SCALE GENOMIC DNA]</scope>
    <source>
        <strain evidence="6 7">1078</strain>
    </source>
</reference>
<dbReference type="GO" id="GO:0019150">
    <property type="term" value="F:D-ribulokinase activity"/>
    <property type="evidence" value="ECO:0007669"/>
    <property type="project" value="TreeGrafter"/>
</dbReference>
<keyword evidence="2" id="KW-0808">Transferase</keyword>
<dbReference type="Gene3D" id="3.30.420.40">
    <property type="match status" value="1"/>
</dbReference>
<dbReference type="InterPro" id="IPR000577">
    <property type="entry name" value="Carb_kinase_FGGY"/>
</dbReference>
<evidence type="ECO:0000256" key="1">
    <source>
        <dbReference type="ARBA" id="ARBA00009156"/>
    </source>
</evidence>
<dbReference type="GO" id="GO:0005737">
    <property type="term" value="C:cytoplasm"/>
    <property type="evidence" value="ECO:0007669"/>
    <property type="project" value="TreeGrafter"/>
</dbReference>
<dbReference type="Pfam" id="PF00370">
    <property type="entry name" value="FGGY_N"/>
    <property type="match status" value="1"/>
</dbReference>
<dbReference type="InterPro" id="IPR006003">
    <property type="entry name" value="FGGY_RbtK-like"/>
</dbReference>
<proteinExistence type="inferred from homology"/>
<dbReference type="PANTHER" id="PTHR43435:SF4">
    <property type="entry name" value="FGGY CARBOHYDRATE KINASE DOMAIN-CONTAINING PROTEIN"/>
    <property type="match status" value="1"/>
</dbReference>
<comment type="similarity">
    <text evidence="1">Belongs to the FGGY kinase family.</text>
</comment>
<name>A0AAF1KTC2_9HYPH</name>
<feature type="domain" description="Carbohydrate kinase FGGY C-terminal" evidence="5">
    <location>
        <begin position="276"/>
        <end position="483"/>
    </location>
</feature>
<dbReference type="CDD" id="cd07782">
    <property type="entry name" value="ASKHA_NBD_FGGY_D-RBK"/>
    <property type="match status" value="1"/>
</dbReference>
<evidence type="ECO:0000256" key="3">
    <source>
        <dbReference type="ARBA" id="ARBA00022777"/>
    </source>
</evidence>
<evidence type="ECO:0000313" key="7">
    <source>
        <dbReference type="Proteomes" id="UP000249499"/>
    </source>
</evidence>
<dbReference type="InterPro" id="IPR018485">
    <property type="entry name" value="FGGY_C"/>
</dbReference>
<dbReference type="PANTHER" id="PTHR43435">
    <property type="entry name" value="RIBULOKINASE"/>
    <property type="match status" value="1"/>
</dbReference>
<dbReference type="AlphaFoldDB" id="A0AAF1KTC2"/>
<evidence type="ECO:0000259" key="5">
    <source>
        <dbReference type="Pfam" id="PF02782"/>
    </source>
</evidence>
<accession>A0AAF1KTC2</accession>
<evidence type="ECO:0000256" key="2">
    <source>
        <dbReference type="ARBA" id="ARBA00022679"/>
    </source>
</evidence>
<dbReference type="Gene3D" id="1.20.58.2240">
    <property type="match status" value="1"/>
</dbReference>
<keyword evidence="6" id="KW-0614">Plasmid</keyword>
<feature type="domain" description="Carbohydrate kinase FGGY N-terminal" evidence="4">
    <location>
        <begin position="5"/>
        <end position="259"/>
    </location>
</feature>
<dbReference type="SUPFAM" id="SSF53067">
    <property type="entry name" value="Actin-like ATPase domain"/>
    <property type="match status" value="2"/>
</dbReference>
<dbReference type="KEGG" id="rtu:PR017_25690"/>
<keyword evidence="7" id="KW-1185">Reference proteome</keyword>
<geneLocation type="plasmid" evidence="6 7">
    <name>unnamed2</name>
</geneLocation>
<dbReference type="PIRSF" id="PIRSF000538">
    <property type="entry name" value="GlpK"/>
    <property type="match status" value="1"/>
</dbReference>
<organism evidence="6 7">
    <name type="scientific">Rhizobium tumorigenes</name>
    <dbReference type="NCBI Taxonomy" id="2041385"/>
    <lineage>
        <taxon>Bacteria</taxon>
        <taxon>Pseudomonadati</taxon>
        <taxon>Pseudomonadota</taxon>
        <taxon>Alphaproteobacteria</taxon>
        <taxon>Hyphomicrobiales</taxon>
        <taxon>Rhizobiaceae</taxon>
        <taxon>Rhizobium/Agrobacterium group</taxon>
        <taxon>Rhizobium</taxon>
    </lineage>
</organism>
<dbReference type="EMBL" id="CP117259">
    <property type="protein sequence ID" value="WFR99042.1"/>
    <property type="molecule type" value="Genomic_DNA"/>
</dbReference>
<evidence type="ECO:0000259" key="4">
    <source>
        <dbReference type="Pfam" id="PF00370"/>
    </source>
</evidence>
<dbReference type="NCBIfam" id="TIGR01315">
    <property type="entry name" value="5C_CHO_kinase"/>
    <property type="match status" value="1"/>
</dbReference>